<gene>
    <name evidence="1" type="primary">PLEST011046</name>
    <name evidence="1" type="ORF">PLESTB_001344400</name>
</gene>
<accession>A0A9W6F759</accession>
<reference evidence="1 2" key="1">
    <citation type="journal article" date="2023" name="Commun. Biol.">
        <title>Reorganization of the ancestral sex-determining regions during the evolution of trioecy in Pleodorina starrii.</title>
        <authorList>
            <person name="Takahashi K."/>
            <person name="Suzuki S."/>
            <person name="Kawai-Toyooka H."/>
            <person name="Yamamoto K."/>
            <person name="Hamaji T."/>
            <person name="Ootsuki R."/>
            <person name="Yamaguchi H."/>
            <person name="Kawachi M."/>
            <person name="Higashiyama T."/>
            <person name="Nozaki H."/>
        </authorList>
    </citation>
    <scope>NUCLEOTIDE SEQUENCE [LARGE SCALE GENOMIC DNA]</scope>
    <source>
        <strain evidence="1 2">NIES-4479</strain>
    </source>
</reference>
<name>A0A9W6F759_9CHLO</name>
<protein>
    <submittedName>
        <fullName evidence="1">Uncharacterized protein</fullName>
    </submittedName>
</protein>
<dbReference type="EMBL" id="BRXU01000022">
    <property type="protein sequence ID" value="GLC58305.1"/>
    <property type="molecule type" value="Genomic_DNA"/>
</dbReference>
<evidence type="ECO:0000313" key="1">
    <source>
        <dbReference type="EMBL" id="GLC58305.1"/>
    </source>
</evidence>
<comment type="caution">
    <text evidence="1">The sequence shown here is derived from an EMBL/GenBank/DDBJ whole genome shotgun (WGS) entry which is preliminary data.</text>
</comment>
<proteinExistence type="predicted"/>
<sequence>MEYDANLEYLDAVAVATTWYRLGKLVTPRCADEGRAFARRILGKTMKEITDMDLRGLSNTLWCIGKLKLNLVDEPVGPYLAHQMEEHVLQGLVKNSGNIEVRNLFQIWNGLDESTYKWSPNFLKDLVKHTLAAMEGMKGTVMSPDEHFTLSYLCINLAVVINKNGQTQMLGSEEVSKLAAVVGSFVEVGEGKAMFRSVNGFLVMAKLLQLPLAAEVKERLFELACTVPLIEARQQGLLHTAENLYRCTKLGYQPTVSEVMQWEQLLLKDLGGSRVDKGAVAFSWTVAALAACRRYHPSAELKDRLRRALGEHRVSATAMVRLCKAAHTWGVPIPAEALAVASGGRRQQRRRQ</sequence>
<evidence type="ECO:0000313" key="2">
    <source>
        <dbReference type="Proteomes" id="UP001165080"/>
    </source>
</evidence>
<dbReference type="AlphaFoldDB" id="A0A9W6F759"/>
<keyword evidence="2" id="KW-1185">Reference proteome</keyword>
<organism evidence="1 2">
    <name type="scientific">Pleodorina starrii</name>
    <dbReference type="NCBI Taxonomy" id="330485"/>
    <lineage>
        <taxon>Eukaryota</taxon>
        <taxon>Viridiplantae</taxon>
        <taxon>Chlorophyta</taxon>
        <taxon>core chlorophytes</taxon>
        <taxon>Chlorophyceae</taxon>
        <taxon>CS clade</taxon>
        <taxon>Chlamydomonadales</taxon>
        <taxon>Volvocaceae</taxon>
        <taxon>Pleodorina</taxon>
    </lineage>
</organism>
<dbReference type="Proteomes" id="UP001165080">
    <property type="component" value="Unassembled WGS sequence"/>
</dbReference>